<reference evidence="3 4" key="2">
    <citation type="journal article" date="2017" name="Antonie Van Leeuwenhoek">
        <title>Rhizobium rhizosphaerae sp. nov., a novel species isolated from rice rhizosphere.</title>
        <authorList>
            <person name="Zhao J.J."/>
            <person name="Zhang J."/>
            <person name="Zhang R.J."/>
            <person name="Zhang C.W."/>
            <person name="Yin H.Q."/>
            <person name="Zhang X.X."/>
        </authorList>
    </citation>
    <scope>NUCLEOTIDE SEQUENCE [LARGE SCALE GENOMIC DNA]</scope>
    <source>
        <strain evidence="3 4">ACAM 611</strain>
    </source>
</reference>
<gene>
    <name evidence="3" type="ORF">GPUN_2920</name>
</gene>
<dbReference type="Proteomes" id="UP000053586">
    <property type="component" value="Unassembled WGS sequence"/>
</dbReference>
<name>H5TFF6_9ALTE</name>
<accession>H5TFF6</accession>
<protein>
    <recommendedName>
        <fullName evidence="2">YdbS-like PH domain-containing protein</fullName>
    </recommendedName>
</protein>
<evidence type="ECO:0000313" key="3">
    <source>
        <dbReference type="EMBL" id="GAB57033.1"/>
    </source>
</evidence>
<dbReference type="PANTHER" id="PTHR34473:SF2">
    <property type="entry name" value="UPF0699 TRANSMEMBRANE PROTEIN YDBT"/>
    <property type="match status" value="1"/>
</dbReference>
<dbReference type="RefSeq" id="WP_006007823.1">
    <property type="nucleotide sequence ID" value="NZ_BAET01000035.1"/>
</dbReference>
<dbReference type="PANTHER" id="PTHR34473">
    <property type="entry name" value="UPF0699 TRANSMEMBRANE PROTEIN YDBS"/>
    <property type="match status" value="1"/>
</dbReference>
<dbReference type="InterPro" id="IPR005182">
    <property type="entry name" value="YdbS-like_PH"/>
</dbReference>
<feature type="transmembrane region" description="Helical" evidence="1">
    <location>
        <begin position="77"/>
        <end position="96"/>
    </location>
</feature>
<dbReference type="Pfam" id="PF03703">
    <property type="entry name" value="bPH_2"/>
    <property type="match status" value="1"/>
</dbReference>
<evidence type="ECO:0000313" key="4">
    <source>
        <dbReference type="Proteomes" id="UP000053586"/>
    </source>
</evidence>
<organism evidence="3 4">
    <name type="scientific">Glaciecola punicea ACAM 611</name>
    <dbReference type="NCBI Taxonomy" id="1121923"/>
    <lineage>
        <taxon>Bacteria</taxon>
        <taxon>Pseudomonadati</taxon>
        <taxon>Pseudomonadota</taxon>
        <taxon>Gammaproteobacteria</taxon>
        <taxon>Alteromonadales</taxon>
        <taxon>Alteromonadaceae</taxon>
        <taxon>Glaciecola</taxon>
    </lineage>
</organism>
<keyword evidence="4" id="KW-1185">Reference proteome</keyword>
<proteinExistence type="predicted"/>
<keyword evidence="1" id="KW-0472">Membrane</keyword>
<keyword evidence="1" id="KW-1133">Transmembrane helix</keyword>
<dbReference type="EMBL" id="BAET01000035">
    <property type="protein sequence ID" value="GAB57033.1"/>
    <property type="molecule type" value="Genomic_DNA"/>
</dbReference>
<dbReference type="STRING" id="56804.BAE46_11920"/>
<dbReference type="AlphaFoldDB" id="H5TFF6"/>
<feature type="domain" description="YdbS-like PH" evidence="2">
    <location>
        <begin position="102"/>
        <end position="177"/>
    </location>
</feature>
<sequence>MSETPSNFTVEPEFTNKTLSVTEINTATMAMTPISPKYRQINLIWGACFGAVLAIILTLFTSGIIFDLPENARPYVIGGYVFIAISTLRNLIYHVFADPLIQYALREHDLNYQSGLIFRSLVSQPILRIQHIEIRRGPIELQAGLATLQVFSAGGVSHTFNIPGLVYEDAVSLRQFILDHKDLAADV</sequence>
<keyword evidence="1" id="KW-0812">Transmembrane</keyword>
<evidence type="ECO:0000259" key="2">
    <source>
        <dbReference type="Pfam" id="PF03703"/>
    </source>
</evidence>
<comment type="caution">
    <text evidence="3">The sequence shown here is derived from an EMBL/GenBank/DDBJ whole genome shotgun (WGS) entry which is preliminary data.</text>
</comment>
<reference evidence="3 4" key="1">
    <citation type="journal article" date="2012" name="J. Bacteriol.">
        <title>Genome sequence of proteorhodopsin-containing sea ice bacterium Glaciecola punicea ACAM 611T.</title>
        <authorList>
            <person name="Qin Q.-L."/>
            <person name="Xie B.-B."/>
            <person name="Shu Y.-L."/>
            <person name="Rong J.-C."/>
            <person name="Zhao D.-L."/>
            <person name="Zhang X.-Y."/>
            <person name="Chen X.-L."/>
            <person name="Zhou B.-C."/>
            <person name="Zhanga Y.-Z."/>
        </authorList>
    </citation>
    <scope>NUCLEOTIDE SEQUENCE [LARGE SCALE GENOMIC DNA]</scope>
    <source>
        <strain evidence="3 4">ACAM 611</strain>
    </source>
</reference>
<dbReference type="eggNOG" id="COG3402">
    <property type="taxonomic scope" value="Bacteria"/>
</dbReference>
<feature type="transmembrane region" description="Helical" evidence="1">
    <location>
        <begin position="43"/>
        <end position="65"/>
    </location>
</feature>
<evidence type="ECO:0000256" key="1">
    <source>
        <dbReference type="SAM" id="Phobius"/>
    </source>
</evidence>